<keyword evidence="6" id="KW-0560">Oxidoreductase</keyword>
<evidence type="ECO:0000256" key="7">
    <source>
        <dbReference type="ARBA" id="ARBA00023027"/>
    </source>
</evidence>
<reference evidence="12 13" key="1">
    <citation type="submission" date="2019-07" db="EMBL/GenBank/DDBJ databases">
        <title>Whole genome shotgun sequence of Segetibacter aerophilus NBRC 106135.</title>
        <authorList>
            <person name="Hosoyama A."/>
            <person name="Uohara A."/>
            <person name="Ohji S."/>
            <person name="Ichikawa N."/>
        </authorList>
    </citation>
    <scope>NUCLEOTIDE SEQUENCE [LARGE SCALE GENOMIC DNA]</scope>
    <source>
        <strain evidence="12 13">NBRC 106135</strain>
    </source>
</reference>
<evidence type="ECO:0000256" key="2">
    <source>
        <dbReference type="ARBA" id="ARBA00012637"/>
    </source>
</evidence>
<keyword evidence="9" id="KW-0812">Transmembrane</keyword>
<evidence type="ECO:0000313" key="13">
    <source>
        <dbReference type="Proteomes" id="UP000321513"/>
    </source>
</evidence>
<feature type="domain" description="External alternative NADH-ubiquinone oxidoreductase-like C-terminal" evidence="11">
    <location>
        <begin position="352"/>
        <end position="405"/>
    </location>
</feature>
<dbReference type="Gene3D" id="3.50.50.100">
    <property type="match status" value="1"/>
</dbReference>
<keyword evidence="13" id="KW-1185">Reference proteome</keyword>
<evidence type="ECO:0000256" key="3">
    <source>
        <dbReference type="ARBA" id="ARBA00022630"/>
    </source>
</evidence>
<evidence type="ECO:0000256" key="5">
    <source>
        <dbReference type="ARBA" id="ARBA00022946"/>
    </source>
</evidence>
<keyword evidence="9" id="KW-0472">Membrane</keyword>
<proteinExistence type="inferred from homology"/>
<dbReference type="InterPro" id="IPR036188">
    <property type="entry name" value="FAD/NAD-bd_sf"/>
</dbReference>
<comment type="caution">
    <text evidence="12">The sequence shown here is derived from an EMBL/GenBank/DDBJ whole genome shotgun (WGS) entry which is preliminary data.</text>
</comment>
<sequence>MTTNTVRPRIVIVGGGFGGLELAKHLKDQPVEVIMLDRHNYHTFQPLLYQVATGALDAETITFPLRRIFQNQKNFSFSLAEVSKINPEKNTVETAIGEIAYDYLVLATGADTNFFGNKQLEHFAMGMKSVPEALNIRSMILQSFEAALSEKDPGEKEELMTFVIVGGGPTGVELAGALAEFRTHILEKDYPKLDDCEMRVFVVEGKPKVLGVMSEKASSKAQKYLQDMGVIIYNDVHVQSFDGELLTIDDGRELRTRNVLWAAGVVGQFPEGISEENIVKGRRIQADEINKVKGYTNIFAIGDVAAVTSADTPNGYPGVAQVALQQGKQLAKNLVAIIEGKETSPFKYKDMGSMATIGRNKAVADLGKFKFAGFFAWLLWCFVHVFSLVGIQNKITVFIRWLGRYFSYNGPTRIIVRPFSRESMTENTAAK</sequence>
<dbReference type="EMBL" id="BJYT01000018">
    <property type="protein sequence ID" value="GEO11281.1"/>
    <property type="molecule type" value="Genomic_DNA"/>
</dbReference>
<evidence type="ECO:0000256" key="4">
    <source>
        <dbReference type="ARBA" id="ARBA00022827"/>
    </source>
</evidence>
<feature type="domain" description="FAD/NAD(P)-binding" evidence="10">
    <location>
        <begin position="9"/>
        <end position="327"/>
    </location>
</feature>
<protein>
    <recommendedName>
        <fullName evidence="2">NADH:ubiquinone reductase (non-electrogenic)</fullName>
        <ecNumber evidence="2">1.6.5.9</ecNumber>
    </recommendedName>
</protein>
<evidence type="ECO:0000256" key="8">
    <source>
        <dbReference type="ARBA" id="ARBA00047599"/>
    </source>
</evidence>
<dbReference type="SUPFAM" id="SSF51905">
    <property type="entry name" value="FAD/NAD(P)-binding domain"/>
    <property type="match status" value="2"/>
</dbReference>
<dbReference type="Pfam" id="PF22366">
    <property type="entry name" value="NDH2_C"/>
    <property type="match status" value="1"/>
</dbReference>
<name>A0A512BH35_9BACT</name>
<dbReference type="RefSeq" id="WP_147205391.1">
    <property type="nucleotide sequence ID" value="NZ_BJYT01000018.1"/>
</dbReference>
<evidence type="ECO:0000256" key="6">
    <source>
        <dbReference type="ARBA" id="ARBA00023002"/>
    </source>
</evidence>
<dbReference type="Proteomes" id="UP000321513">
    <property type="component" value="Unassembled WGS sequence"/>
</dbReference>
<dbReference type="Pfam" id="PF07992">
    <property type="entry name" value="Pyr_redox_2"/>
    <property type="match status" value="1"/>
</dbReference>
<evidence type="ECO:0000259" key="11">
    <source>
        <dbReference type="Pfam" id="PF22366"/>
    </source>
</evidence>
<dbReference type="AlphaFoldDB" id="A0A512BH35"/>
<keyword evidence="7" id="KW-0520">NAD</keyword>
<evidence type="ECO:0000313" key="12">
    <source>
        <dbReference type="EMBL" id="GEO11281.1"/>
    </source>
</evidence>
<keyword evidence="4" id="KW-0274">FAD</keyword>
<dbReference type="EC" id="1.6.5.9" evidence="2"/>
<comment type="catalytic activity">
    <reaction evidence="8">
        <text>a quinone + NADH + H(+) = a quinol + NAD(+)</text>
        <dbReference type="Rhea" id="RHEA:46160"/>
        <dbReference type="ChEBI" id="CHEBI:15378"/>
        <dbReference type="ChEBI" id="CHEBI:24646"/>
        <dbReference type="ChEBI" id="CHEBI:57540"/>
        <dbReference type="ChEBI" id="CHEBI:57945"/>
        <dbReference type="ChEBI" id="CHEBI:132124"/>
        <dbReference type="EC" id="1.6.5.9"/>
    </reaction>
</comment>
<dbReference type="PANTHER" id="PTHR43706:SF47">
    <property type="entry name" value="EXTERNAL NADH-UBIQUINONE OXIDOREDUCTASE 1, MITOCHONDRIAL-RELATED"/>
    <property type="match status" value="1"/>
</dbReference>
<dbReference type="InterPro" id="IPR045024">
    <property type="entry name" value="NDH-2"/>
</dbReference>
<comment type="similarity">
    <text evidence="1">Belongs to the NADH dehydrogenase family.</text>
</comment>
<feature type="transmembrane region" description="Helical" evidence="9">
    <location>
        <begin position="371"/>
        <end position="391"/>
    </location>
</feature>
<evidence type="ECO:0000259" key="10">
    <source>
        <dbReference type="Pfam" id="PF07992"/>
    </source>
</evidence>
<dbReference type="InterPro" id="IPR023753">
    <property type="entry name" value="FAD/NAD-binding_dom"/>
</dbReference>
<dbReference type="InterPro" id="IPR054585">
    <property type="entry name" value="NDH2-like_C"/>
</dbReference>
<organism evidence="12 13">
    <name type="scientific">Segetibacter aerophilus</name>
    <dbReference type="NCBI Taxonomy" id="670293"/>
    <lineage>
        <taxon>Bacteria</taxon>
        <taxon>Pseudomonadati</taxon>
        <taxon>Bacteroidota</taxon>
        <taxon>Chitinophagia</taxon>
        <taxon>Chitinophagales</taxon>
        <taxon>Chitinophagaceae</taxon>
        <taxon>Segetibacter</taxon>
    </lineage>
</organism>
<gene>
    <name evidence="12" type="primary">ndh_1</name>
    <name evidence="12" type="ORF">SAE01_37770</name>
</gene>
<dbReference type="OrthoDB" id="9781621at2"/>
<dbReference type="GO" id="GO:0050136">
    <property type="term" value="F:NADH dehydrogenase (quinone) (non-electrogenic) activity"/>
    <property type="evidence" value="ECO:0007669"/>
    <property type="project" value="UniProtKB-EC"/>
</dbReference>
<keyword evidence="3" id="KW-0285">Flavoprotein</keyword>
<accession>A0A512BH35</accession>
<dbReference type="PANTHER" id="PTHR43706">
    <property type="entry name" value="NADH DEHYDROGENASE"/>
    <property type="match status" value="1"/>
</dbReference>
<evidence type="ECO:0000256" key="9">
    <source>
        <dbReference type="SAM" id="Phobius"/>
    </source>
</evidence>
<keyword evidence="9" id="KW-1133">Transmembrane helix</keyword>
<evidence type="ECO:0000256" key="1">
    <source>
        <dbReference type="ARBA" id="ARBA00005272"/>
    </source>
</evidence>
<keyword evidence="5" id="KW-0809">Transit peptide</keyword>
<dbReference type="PRINTS" id="PR00368">
    <property type="entry name" value="FADPNR"/>
</dbReference>
<dbReference type="PRINTS" id="PR00411">
    <property type="entry name" value="PNDRDTASEI"/>
</dbReference>